<evidence type="ECO:0000313" key="2">
    <source>
        <dbReference type="Proteomes" id="UP000611762"/>
    </source>
</evidence>
<dbReference type="Proteomes" id="UP000611762">
    <property type="component" value="Unassembled WGS sequence"/>
</dbReference>
<name>A0A926DMJ2_9FIRM</name>
<dbReference type="RefSeq" id="WP_249311650.1">
    <property type="nucleotide sequence ID" value="NZ_JACRSU010000002.1"/>
</dbReference>
<gene>
    <name evidence="1" type="ORF">H8698_05675</name>
</gene>
<dbReference type="EMBL" id="JACRSU010000002">
    <property type="protein sequence ID" value="MBC8540462.1"/>
    <property type="molecule type" value="Genomic_DNA"/>
</dbReference>
<dbReference type="AlphaFoldDB" id="A0A926DMJ2"/>
<reference evidence="1" key="1">
    <citation type="submission" date="2020-08" db="EMBL/GenBank/DDBJ databases">
        <title>Genome public.</title>
        <authorList>
            <person name="Liu C."/>
            <person name="Sun Q."/>
        </authorList>
    </citation>
    <scope>NUCLEOTIDE SEQUENCE</scope>
    <source>
        <strain evidence="1">H8</strain>
    </source>
</reference>
<protein>
    <submittedName>
        <fullName evidence="1">Uncharacterized protein</fullName>
    </submittedName>
</protein>
<keyword evidence="2" id="KW-1185">Reference proteome</keyword>
<sequence>MKNKIPCDTLNPRGEKNMQNCGIMLNEDPNHFYVSRMNVADEIDEAYLRSFIDQYQDTDVTDFLICANGPLSSFPSEVLMSFSDKYFVREELGQPVDYTGTFVKTAYKIWNEKGLDLFSIWIDQCNRNGIHPWISFRMNDAHCHYDIPNVLISQNYYDHFKDFSRVRHRRQFQYYDRCRDFAILEVRKEWIAYITETLERYSPYGIELDFQREFDCFQIGHEWAGIEIMTLFLKEVKETVINAEKRIGRPIKIAVRCHADPVYCMELGFDILKWAELQYIDMVIPSPRFRTTDNDMPIRLWKQMLHPYHVELAGAMEILVNQTPVGDTYEVQANTVSTALGTAANIVSQGADKLYLFNYMDTADHMILDKSNIDSSADELITGETLYINSSSAYCRLLTTAGSLEKINKAFRRHIVTYQDKNPLWRDARAQLPCEVQSAEEPKFIKIATGFIPQTCSTVLKLGITGNVNPKSDLELYINSSEVRFLKEVSLEPPILTKSPVYSFEIPHTAIQQVFQVLEIFTKGKTITIDYVEIAVIPK</sequence>
<proteinExistence type="predicted"/>
<organism evidence="1 2">
    <name type="scientific">Congzhengia minquanensis</name>
    <dbReference type="NCBI Taxonomy" id="2763657"/>
    <lineage>
        <taxon>Bacteria</taxon>
        <taxon>Bacillati</taxon>
        <taxon>Bacillota</taxon>
        <taxon>Clostridia</taxon>
        <taxon>Eubacteriales</taxon>
        <taxon>Oscillospiraceae</taxon>
        <taxon>Congzhengia</taxon>
    </lineage>
</organism>
<dbReference type="SUPFAM" id="SSF51445">
    <property type="entry name" value="(Trans)glycosidases"/>
    <property type="match status" value="1"/>
</dbReference>
<evidence type="ECO:0000313" key="1">
    <source>
        <dbReference type="EMBL" id="MBC8540462.1"/>
    </source>
</evidence>
<comment type="caution">
    <text evidence="1">The sequence shown here is derived from an EMBL/GenBank/DDBJ whole genome shotgun (WGS) entry which is preliminary data.</text>
</comment>
<dbReference type="InterPro" id="IPR017853">
    <property type="entry name" value="GH"/>
</dbReference>
<accession>A0A926DMJ2</accession>